<dbReference type="Proteomes" id="UP000681315">
    <property type="component" value="Unassembled WGS sequence"/>
</dbReference>
<dbReference type="RefSeq" id="WP_208234195.1">
    <property type="nucleotide sequence ID" value="NZ_JAGEVG010000014.1"/>
</dbReference>
<accession>A0ABS3STQ9</accession>
<feature type="transmembrane region" description="Helical" evidence="1">
    <location>
        <begin position="12"/>
        <end position="32"/>
    </location>
</feature>
<proteinExistence type="predicted"/>
<name>A0ABS3STQ9_9FLAO</name>
<keyword evidence="1" id="KW-0472">Membrane</keyword>
<evidence type="ECO:0000313" key="3">
    <source>
        <dbReference type="Proteomes" id="UP000681315"/>
    </source>
</evidence>
<evidence type="ECO:0000256" key="1">
    <source>
        <dbReference type="SAM" id="Phobius"/>
    </source>
</evidence>
<organism evidence="2 3">
    <name type="scientific">Gelidibacter pelagius</name>
    <dbReference type="NCBI Taxonomy" id="2819985"/>
    <lineage>
        <taxon>Bacteria</taxon>
        <taxon>Pseudomonadati</taxon>
        <taxon>Bacteroidota</taxon>
        <taxon>Flavobacteriia</taxon>
        <taxon>Flavobacteriales</taxon>
        <taxon>Flavobacteriaceae</taxon>
        <taxon>Gelidibacter</taxon>
    </lineage>
</organism>
<keyword evidence="1" id="KW-0812">Transmembrane</keyword>
<protein>
    <submittedName>
        <fullName evidence="2">Uncharacterized protein</fullName>
    </submittedName>
</protein>
<gene>
    <name evidence="2" type="ORF">J4051_12385</name>
</gene>
<keyword evidence="1" id="KW-1133">Transmembrane helix</keyword>
<keyword evidence="3" id="KW-1185">Reference proteome</keyword>
<evidence type="ECO:0000313" key="2">
    <source>
        <dbReference type="EMBL" id="MBO3099072.1"/>
    </source>
</evidence>
<reference evidence="2 3" key="1">
    <citation type="submission" date="2021-03" db="EMBL/GenBank/DDBJ databases">
        <title>Gelidibacter sp. nov., isolated from costal sediment.</title>
        <authorList>
            <person name="Lun K.-Y."/>
        </authorList>
    </citation>
    <scope>NUCLEOTIDE SEQUENCE [LARGE SCALE GENOMIC DNA]</scope>
    <source>
        <strain evidence="2 3">DF109</strain>
    </source>
</reference>
<sequence>MIVNPQFFNYRIIIGSLIVGMTALGVFSYNSYESNKAHQRFLDQEKKLVESELSQMILRYDDLSVTNELISEQLDSAKTTAKSALEELRLMNSDFSVLSRFKSEVAVIKAKNTSLFKIVDSINLLNERLESEKHQAYTELNEQQKVNTSLIKINNSLNNKIEEGALLTANSFTAKAYKSGVNASTTTKAAQTNRIDVCFTLAENTLTKKGMKDIYIQILNPLNNVIGKKGAVEFGQFLLFYSHKQRINYNNDVINVCSSVLAQENDKPFTEGTYYVSVFHKERKLGSTQIELN</sequence>
<comment type="caution">
    <text evidence="2">The sequence shown here is derived from an EMBL/GenBank/DDBJ whole genome shotgun (WGS) entry which is preliminary data.</text>
</comment>
<dbReference type="EMBL" id="JAGEVG010000014">
    <property type="protein sequence ID" value="MBO3099072.1"/>
    <property type="molecule type" value="Genomic_DNA"/>
</dbReference>